<keyword evidence="1" id="KW-1133">Transmembrane helix</keyword>
<dbReference type="Proteomes" id="UP000614721">
    <property type="component" value="Unassembled WGS sequence"/>
</dbReference>
<evidence type="ECO:0000256" key="1">
    <source>
        <dbReference type="SAM" id="Phobius"/>
    </source>
</evidence>
<organism evidence="2 3">
    <name type="scientific">Proteus alimentorum</name>
    <dbReference type="NCBI Taxonomy" id="1973495"/>
    <lineage>
        <taxon>Bacteria</taxon>
        <taxon>Pseudomonadati</taxon>
        <taxon>Pseudomonadota</taxon>
        <taxon>Gammaproteobacteria</taxon>
        <taxon>Enterobacterales</taxon>
        <taxon>Morganellaceae</taxon>
        <taxon>Proteus</taxon>
    </lineage>
</organism>
<keyword evidence="1" id="KW-0812">Transmembrane</keyword>
<keyword evidence="1" id="KW-0472">Membrane</keyword>
<keyword evidence="3" id="KW-1185">Reference proteome</keyword>
<dbReference type="EMBL" id="JADSJP010000006">
    <property type="protein sequence ID" value="MBG2878684.1"/>
    <property type="molecule type" value="Genomic_DNA"/>
</dbReference>
<dbReference type="InterPro" id="IPR029058">
    <property type="entry name" value="AB_hydrolase_fold"/>
</dbReference>
<accession>A0ABS0IRP2</accession>
<evidence type="ECO:0000313" key="3">
    <source>
        <dbReference type="Proteomes" id="UP000614721"/>
    </source>
</evidence>
<feature type="transmembrane region" description="Helical" evidence="1">
    <location>
        <begin position="7"/>
        <end position="28"/>
    </location>
</feature>
<dbReference type="SUPFAM" id="SSF53474">
    <property type="entry name" value="alpha/beta-Hydrolases"/>
    <property type="match status" value="1"/>
</dbReference>
<proteinExistence type="predicted"/>
<sequence>MKKCFKSIWFYLGFIVLLFVIIIGRGQYSDFELDDQALAITPINFTSKTDILFGTLILPHMNGRVLAMFGELDLNVDAPKNACLYRTLLGNHVDKTVTLFPNASHGLLKAPFFNYQLDNQWPWWKQMLFIYQGRNSYSPDALNYLILWITKETTISSDYIDFKCENSNTNLR</sequence>
<gene>
    <name evidence="2" type="ORF">I4902_05320</name>
</gene>
<name>A0ABS0IRP2_9GAMM</name>
<dbReference type="RefSeq" id="WP_196566484.1">
    <property type="nucleotide sequence ID" value="NZ_JADRYY010000005.1"/>
</dbReference>
<evidence type="ECO:0000313" key="2">
    <source>
        <dbReference type="EMBL" id="MBG2878684.1"/>
    </source>
</evidence>
<reference evidence="2 3" key="1">
    <citation type="submission" date="2020-11" db="EMBL/GenBank/DDBJ databases">
        <title>Enhanced detection system for hospital associated transmission using whole genome sequencing surveillance.</title>
        <authorList>
            <person name="Harrison L.H."/>
            <person name="Van Tyne D."/>
            <person name="Marsh J.W."/>
            <person name="Griffith M.P."/>
            <person name="Snyder D.J."/>
            <person name="Cooper V.S."/>
            <person name="Mustapha M."/>
        </authorList>
    </citation>
    <scope>NUCLEOTIDE SEQUENCE [LARGE SCALE GENOMIC DNA]</scope>
    <source>
        <strain evidence="2 3">PR00075</strain>
    </source>
</reference>
<protein>
    <submittedName>
        <fullName evidence="2">Uncharacterized protein</fullName>
    </submittedName>
</protein>
<comment type="caution">
    <text evidence="2">The sequence shown here is derived from an EMBL/GenBank/DDBJ whole genome shotgun (WGS) entry which is preliminary data.</text>
</comment>